<name>A0A0A9H6V7_ARUDO</name>
<organism evidence="2">
    <name type="scientific">Arundo donax</name>
    <name type="common">Giant reed</name>
    <name type="synonym">Donax arundinaceus</name>
    <dbReference type="NCBI Taxonomy" id="35708"/>
    <lineage>
        <taxon>Eukaryota</taxon>
        <taxon>Viridiplantae</taxon>
        <taxon>Streptophyta</taxon>
        <taxon>Embryophyta</taxon>
        <taxon>Tracheophyta</taxon>
        <taxon>Spermatophyta</taxon>
        <taxon>Magnoliopsida</taxon>
        <taxon>Liliopsida</taxon>
        <taxon>Poales</taxon>
        <taxon>Poaceae</taxon>
        <taxon>PACMAD clade</taxon>
        <taxon>Arundinoideae</taxon>
        <taxon>Arundineae</taxon>
        <taxon>Arundo</taxon>
    </lineage>
</organism>
<feature type="region of interest" description="Disordered" evidence="1">
    <location>
        <begin position="100"/>
        <end position="168"/>
    </location>
</feature>
<proteinExistence type="predicted"/>
<protein>
    <submittedName>
        <fullName evidence="2">Uncharacterized protein</fullName>
    </submittedName>
</protein>
<sequence length="168" mass="18327">MMAMRAATAASLDGQCTSPPPCMATMAAAVTKEVAVKEAAWMMAMATSVTGAEVAIRLMKIMLMMTPWHPMLQPDQLKCRCHPCQKTAAKKKMKAMERTAMVAAPTRRTKRRKKVMHVPSSRRAPARKPARSTKEKATPQGEAMANEAALHEEASSSGKRLNVLASQY</sequence>
<accession>A0A0A9H6V7</accession>
<reference evidence="2" key="2">
    <citation type="journal article" date="2015" name="Data Brief">
        <title>Shoot transcriptome of the giant reed, Arundo donax.</title>
        <authorList>
            <person name="Barrero R.A."/>
            <person name="Guerrero F.D."/>
            <person name="Moolhuijzen P."/>
            <person name="Goolsby J.A."/>
            <person name="Tidwell J."/>
            <person name="Bellgard S.E."/>
            <person name="Bellgard M.I."/>
        </authorList>
    </citation>
    <scope>NUCLEOTIDE SEQUENCE</scope>
    <source>
        <tissue evidence="2">Shoot tissue taken approximately 20 cm above the soil surface</tissue>
    </source>
</reference>
<evidence type="ECO:0000313" key="2">
    <source>
        <dbReference type="EMBL" id="JAE32955.1"/>
    </source>
</evidence>
<reference evidence="2" key="1">
    <citation type="submission" date="2014-09" db="EMBL/GenBank/DDBJ databases">
        <authorList>
            <person name="Magalhaes I.L.F."/>
            <person name="Oliveira U."/>
            <person name="Santos F.R."/>
            <person name="Vidigal T.H.D.A."/>
            <person name="Brescovit A.D."/>
            <person name="Santos A.J."/>
        </authorList>
    </citation>
    <scope>NUCLEOTIDE SEQUENCE</scope>
    <source>
        <tissue evidence="2">Shoot tissue taken approximately 20 cm above the soil surface</tissue>
    </source>
</reference>
<feature type="compositionally biased region" description="Polar residues" evidence="1">
    <location>
        <begin position="155"/>
        <end position="168"/>
    </location>
</feature>
<dbReference type="EMBL" id="GBRH01164941">
    <property type="protein sequence ID" value="JAE32955.1"/>
    <property type="molecule type" value="Transcribed_RNA"/>
</dbReference>
<dbReference type="AlphaFoldDB" id="A0A0A9H6V7"/>
<evidence type="ECO:0000256" key="1">
    <source>
        <dbReference type="SAM" id="MobiDB-lite"/>
    </source>
</evidence>
<feature type="compositionally biased region" description="Basic residues" evidence="1">
    <location>
        <begin position="107"/>
        <end position="116"/>
    </location>
</feature>